<evidence type="ECO:0008006" key="5">
    <source>
        <dbReference type="Google" id="ProtNLM"/>
    </source>
</evidence>
<evidence type="ECO:0000256" key="1">
    <source>
        <dbReference type="SAM" id="MobiDB-lite"/>
    </source>
</evidence>
<keyword evidence="2" id="KW-0472">Membrane</keyword>
<dbReference type="InParanoid" id="A0A2R5GWA6"/>
<feature type="transmembrane region" description="Helical" evidence="2">
    <location>
        <begin position="150"/>
        <end position="172"/>
    </location>
</feature>
<feature type="transmembrane region" description="Helical" evidence="2">
    <location>
        <begin position="102"/>
        <end position="124"/>
    </location>
</feature>
<keyword evidence="4" id="KW-1185">Reference proteome</keyword>
<reference evidence="3 4" key="1">
    <citation type="submission" date="2017-12" db="EMBL/GenBank/DDBJ databases">
        <title>Sequencing, de novo assembly and annotation of complete genome of a new Thraustochytrid species, strain FCC1311.</title>
        <authorList>
            <person name="Sedici K."/>
            <person name="Godart F."/>
            <person name="Aiese Cigliano R."/>
            <person name="Sanseverino W."/>
            <person name="Barakat M."/>
            <person name="Ortet P."/>
            <person name="Marechal E."/>
            <person name="Cagnac O."/>
            <person name="Amato A."/>
        </authorList>
    </citation>
    <scope>NUCLEOTIDE SEQUENCE [LARGE SCALE GENOMIC DNA]</scope>
</reference>
<feature type="compositionally biased region" description="Basic and acidic residues" evidence="1">
    <location>
        <begin position="330"/>
        <end position="346"/>
    </location>
</feature>
<evidence type="ECO:0000313" key="3">
    <source>
        <dbReference type="EMBL" id="GBG35107.1"/>
    </source>
</evidence>
<accession>A0A2R5GWA6</accession>
<feature type="transmembrane region" description="Helical" evidence="2">
    <location>
        <begin position="221"/>
        <end position="248"/>
    </location>
</feature>
<feature type="transmembrane region" description="Helical" evidence="2">
    <location>
        <begin position="260"/>
        <end position="279"/>
    </location>
</feature>
<feature type="region of interest" description="Disordered" evidence="1">
    <location>
        <begin position="330"/>
        <end position="358"/>
    </location>
</feature>
<dbReference type="OrthoDB" id="5950997at2759"/>
<evidence type="ECO:0000313" key="4">
    <source>
        <dbReference type="Proteomes" id="UP000241890"/>
    </source>
</evidence>
<proteinExistence type="predicted"/>
<keyword evidence="2" id="KW-0812">Transmembrane</keyword>
<feature type="transmembrane region" description="Helical" evidence="2">
    <location>
        <begin position="61"/>
        <end position="81"/>
    </location>
</feature>
<organism evidence="3 4">
    <name type="scientific">Hondaea fermentalgiana</name>
    <dbReference type="NCBI Taxonomy" id="2315210"/>
    <lineage>
        <taxon>Eukaryota</taxon>
        <taxon>Sar</taxon>
        <taxon>Stramenopiles</taxon>
        <taxon>Bigyra</taxon>
        <taxon>Labyrinthulomycetes</taxon>
        <taxon>Thraustochytrida</taxon>
        <taxon>Thraustochytriidae</taxon>
        <taxon>Hondaea</taxon>
    </lineage>
</organism>
<dbReference type="EMBL" id="BEYU01000301">
    <property type="protein sequence ID" value="GBG35107.1"/>
    <property type="molecule type" value="Genomic_DNA"/>
</dbReference>
<protein>
    <recommendedName>
        <fullName evidence="5">TRP C-terminal domain-containing protein</fullName>
    </recommendedName>
</protein>
<name>A0A2R5GWA6_9STRA</name>
<gene>
    <name evidence="3" type="ORF">FCC1311_113302</name>
</gene>
<keyword evidence="2" id="KW-1133">Transmembrane helix</keyword>
<sequence>MTIMVAFVQVVSGLQRVFGPTYSWVEDWSWVPTAFSWTNVDPTGLPAVTGCIVNNNHASRLLMATLLPFLLLALLAIMYAATRLCFAKSRSSRVRLASTSSYLVAMLLFLVFPSVNTTIVQTFVCDTFEDGSRALRFDYATNCDERGWTYAYAVLMACVYVIGPIVAFIVLIRQSDKPEFRGAAFLHELYERPSDVRAGVLRPQRFYEVFELLRKYALTSLVLLVADGTLAQVAFALCVTFFATLMQASVRPYVEGLDNVLATVVHVQLFLLLSGLIISTVVQDIFALKACIVAMLCVSLPLAIVIIYKRLREGQQQSLQDIDEAVRGEKQEGGMMLRGRESSERPGEDDEESGGKAGFSYVIRNESRTAFFAEKRRGSLQGSYEEEDDIAVPVAGAALVDDPHALSFDQANVVRMTPTDLDEDTSVVTESAKVVDAKTSSLTLQ</sequence>
<evidence type="ECO:0000256" key="2">
    <source>
        <dbReference type="SAM" id="Phobius"/>
    </source>
</evidence>
<comment type="caution">
    <text evidence="3">The sequence shown here is derived from an EMBL/GenBank/DDBJ whole genome shotgun (WGS) entry which is preliminary data.</text>
</comment>
<dbReference type="AlphaFoldDB" id="A0A2R5GWA6"/>
<dbReference type="Proteomes" id="UP000241890">
    <property type="component" value="Unassembled WGS sequence"/>
</dbReference>
<feature type="transmembrane region" description="Helical" evidence="2">
    <location>
        <begin position="286"/>
        <end position="308"/>
    </location>
</feature>